<comment type="cofactor">
    <cofactor evidence="1 4">
        <name>a divalent metal cation</name>
        <dbReference type="ChEBI" id="CHEBI:60240"/>
    </cofactor>
</comment>
<comment type="subcellular location">
    <subcellularLocation>
        <location evidence="4">Cytoplasm</location>
    </subcellularLocation>
</comment>
<dbReference type="AlphaFoldDB" id="A0A0P0D8V2"/>
<evidence type="ECO:0000256" key="2">
    <source>
        <dbReference type="ARBA" id="ARBA00022801"/>
    </source>
</evidence>
<comment type="catalytic activity">
    <reaction evidence="4">
        <text>UTP + H2O = UMP + diphosphate + H(+)</text>
        <dbReference type="Rhea" id="RHEA:29395"/>
        <dbReference type="ChEBI" id="CHEBI:15377"/>
        <dbReference type="ChEBI" id="CHEBI:15378"/>
        <dbReference type="ChEBI" id="CHEBI:33019"/>
        <dbReference type="ChEBI" id="CHEBI:46398"/>
        <dbReference type="ChEBI" id="CHEBI:57865"/>
        <dbReference type="EC" id="3.6.1.9"/>
    </reaction>
</comment>
<reference evidence="5 6" key="1">
    <citation type="submission" date="2015-10" db="EMBL/GenBank/DDBJ databases">
        <authorList>
            <person name="Gilbert D.G."/>
        </authorList>
    </citation>
    <scope>NUCLEOTIDE SEQUENCE [LARGE SCALE GENOMIC DNA]</scope>
    <source>
        <strain evidence="6">HZ-22</strain>
    </source>
</reference>
<dbReference type="Proteomes" id="UP000057981">
    <property type="component" value="Chromosome"/>
</dbReference>
<feature type="site" description="Important for substrate specificity" evidence="4">
    <location>
        <position position="78"/>
    </location>
</feature>
<dbReference type="HAMAP" id="MF_00528">
    <property type="entry name" value="Maf"/>
    <property type="match status" value="1"/>
</dbReference>
<comment type="caution">
    <text evidence="4">Lacks conserved residue(s) required for the propagation of feature annotation.</text>
</comment>
<dbReference type="STRING" id="1736674.APS56_16095"/>
<dbReference type="GO" id="GO:0005737">
    <property type="term" value="C:cytoplasm"/>
    <property type="evidence" value="ECO:0007669"/>
    <property type="project" value="UniProtKB-SubCell"/>
</dbReference>
<gene>
    <name evidence="5" type="ORF">APS56_16095</name>
</gene>
<feature type="site" description="Important for substrate specificity" evidence="4">
    <location>
        <position position="19"/>
    </location>
</feature>
<accession>A0A0P0D8V2</accession>
<dbReference type="Gene3D" id="3.90.950.10">
    <property type="match status" value="1"/>
</dbReference>
<dbReference type="GO" id="GO:0036221">
    <property type="term" value="F:UTP diphosphatase activity"/>
    <property type="evidence" value="ECO:0007669"/>
    <property type="project" value="RHEA"/>
</dbReference>
<evidence type="ECO:0000256" key="3">
    <source>
        <dbReference type="ARBA" id="ARBA00023080"/>
    </source>
</evidence>
<name>A0A0P0D8V2_9FLAO</name>
<dbReference type="GO" id="GO:0009117">
    <property type="term" value="P:nucleotide metabolic process"/>
    <property type="evidence" value="ECO:0007669"/>
    <property type="project" value="UniProtKB-KW"/>
</dbReference>
<feature type="active site" description="Proton acceptor" evidence="4">
    <location>
        <position position="77"/>
    </location>
</feature>
<dbReference type="SUPFAM" id="SSF52972">
    <property type="entry name" value="ITPase-like"/>
    <property type="match status" value="1"/>
</dbReference>
<feature type="site" description="Important for substrate specificity" evidence="4">
    <location>
        <position position="160"/>
    </location>
</feature>
<organism evidence="5 6">
    <name type="scientific">Pseudalgibacter alginicilyticus</name>
    <dbReference type="NCBI Taxonomy" id="1736674"/>
    <lineage>
        <taxon>Bacteria</taxon>
        <taxon>Pseudomonadati</taxon>
        <taxon>Bacteroidota</taxon>
        <taxon>Flavobacteriia</taxon>
        <taxon>Flavobacteriales</taxon>
        <taxon>Flavobacteriaceae</taxon>
        <taxon>Pseudalgibacter</taxon>
    </lineage>
</organism>
<comment type="similarity">
    <text evidence="4">Belongs to the Maf family. YhdE subfamily.</text>
</comment>
<dbReference type="GO" id="GO:0036218">
    <property type="term" value="F:dTTP diphosphatase activity"/>
    <property type="evidence" value="ECO:0007669"/>
    <property type="project" value="RHEA"/>
</dbReference>
<dbReference type="PATRIC" id="fig|1736674.3.peg.3297"/>
<dbReference type="PANTHER" id="PTHR43213:SF5">
    <property type="entry name" value="BIFUNCTIONAL DTTP_UTP PYROPHOSPHATASE_METHYLTRANSFERASE PROTEIN-RELATED"/>
    <property type="match status" value="1"/>
</dbReference>
<sequence length="197" mass="22608">MLQDKLKNHHIILASGSPRRQAFFKNLGLDVEIRLKPINEEYPPRLTHFEISNYLAQLKALPFKTELKTNDILITSDTIVWHKHQALGKPRDVDEAFQIIKSLSNSTHEVITSVCFTSKTFEKTLHDITQVTFKNLSDEEIWYYINTAKPFDKAGAYGIQEWIGQIGVTKIEGSYFNVMGLPIHLVYKTLNEMAITT</sequence>
<dbReference type="CDD" id="cd00555">
    <property type="entry name" value="Maf"/>
    <property type="match status" value="1"/>
</dbReference>
<dbReference type="OrthoDB" id="9807767at2"/>
<dbReference type="EC" id="3.6.1.9" evidence="4"/>
<comment type="catalytic activity">
    <reaction evidence="4">
        <text>dTTP + H2O = dTMP + diphosphate + H(+)</text>
        <dbReference type="Rhea" id="RHEA:28534"/>
        <dbReference type="ChEBI" id="CHEBI:15377"/>
        <dbReference type="ChEBI" id="CHEBI:15378"/>
        <dbReference type="ChEBI" id="CHEBI:33019"/>
        <dbReference type="ChEBI" id="CHEBI:37568"/>
        <dbReference type="ChEBI" id="CHEBI:63528"/>
        <dbReference type="EC" id="3.6.1.9"/>
    </reaction>
</comment>
<keyword evidence="4" id="KW-0963">Cytoplasm</keyword>
<dbReference type="PANTHER" id="PTHR43213">
    <property type="entry name" value="BIFUNCTIONAL DTTP/UTP PYROPHOSPHATASE/METHYLTRANSFERASE PROTEIN-RELATED"/>
    <property type="match status" value="1"/>
</dbReference>
<evidence type="ECO:0000256" key="1">
    <source>
        <dbReference type="ARBA" id="ARBA00001968"/>
    </source>
</evidence>
<dbReference type="PIRSF" id="PIRSF006305">
    <property type="entry name" value="Maf"/>
    <property type="match status" value="1"/>
</dbReference>
<evidence type="ECO:0000256" key="4">
    <source>
        <dbReference type="HAMAP-Rule" id="MF_00528"/>
    </source>
</evidence>
<protein>
    <recommendedName>
        <fullName evidence="4">dTTP/UTP pyrophosphatase</fullName>
        <shortName evidence="4">dTTPase/UTPase</shortName>
        <ecNumber evidence="4">3.6.1.9</ecNumber>
    </recommendedName>
    <alternativeName>
        <fullName evidence="4">Nucleoside triphosphate pyrophosphatase</fullName>
    </alternativeName>
    <alternativeName>
        <fullName evidence="4">Nucleotide pyrophosphatase</fullName>
        <shortName evidence="4">Nucleotide PPase</shortName>
    </alternativeName>
</protein>
<dbReference type="Pfam" id="PF02545">
    <property type="entry name" value="Maf"/>
    <property type="match status" value="1"/>
</dbReference>
<dbReference type="InterPro" id="IPR029001">
    <property type="entry name" value="ITPase-like_fam"/>
</dbReference>
<evidence type="ECO:0000313" key="5">
    <source>
        <dbReference type="EMBL" id="ALJ06562.1"/>
    </source>
</evidence>
<dbReference type="RefSeq" id="WP_054730758.1">
    <property type="nucleotide sequence ID" value="NZ_CP012898.1"/>
</dbReference>
<dbReference type="EMBL" id="CP012898">
    <property type="protein sequence ID" value="ALJ06562.1"/>
    <property type="molecule type" value="Genomic_DNA"/>
</dbReference>
<comment type="function">
    <text evidence="4">Nucleoside triphosphate pyrophosphatase that hydrolyzes dTTP and UTP. May have a dual role in cell division arrest and in preventing the incorporation of modified nucleotides into cellular nucleic acids.</text>
</comment>
<dbReference type="KEGG" id="ahz:APS56_16095"/>
<keyword evidence="6" id="KW-1185">Reference proteome</keyword>
<dbReference type="NCBIfam" id="TIGR00172">
    <property type="entry name" value="maf"/>
    <property type="match status" value="1"/>
</dbReference>
<proteinExistence type="inferred from homology"/>
<dbReference type="InterPro" id="IPR003697">
    <property type="entry name" value="Maf-like"/>
</dbReference>
<evidence type="ECO:0000313" key="6">
    <source>
        <dbReference type="Proteomes" id="UP000057981"/>
    </source>
</evidence>
<keyword evidence="2 4" id="KW-0378">Hydrolase</keyword>
<keyword evidence="3 4" id="KW-0546">Nucleotide metabolism</keyword>